<sequence length="35" mass="4178">MIFFDIDGTLLDYEAAERNGIIDFFQIYNTISFRQ</sequence>
<comment type="caution">
    <text evidence="1">The sequence shown here is derived from an EMBL/GenBank/DDBJ whole genome shotgun (WGS) entry which is preliminary data.</text>
</comment>
<dbReference type="SUPFAM" id="SSF56784">
    <property type="entry name" value="HAD-like"/>
    <property type="match status" value="1"/>
</dbReference>
<reference evidence="1 2" key="1">
    <citation type="submission" date="2017-04" db="EMBL/GenBank/DDBJ databases">
        <authorList>
            <person name="Criscuolo A."/>
        </authorList>
    </citation>
    <scope>NUCLEOTIDE SEQUENCE [LARGE SCALE GENOMIC DNA]</scope>
    <source>
        <strain evidence="1">16-00174</strain>
    </source>
</reference>
<evidence type="ECO:0008006" key="3">
    <source>
        <dbReference type="Google" id="ProtNLM"/>
    </source>
</evidence>
<proteinExistence type="predicted"/>
<evidence type="ECO:0000313" key="2">
    <source>
        <dbReference type="Proteomes" id="UP000194422"/>
    </source>
</evidence>
<dbReference type="EMBL" id="FWYW01000062">
    <property type="protein sequence ID" value="SMD85508.1"/>
    <property type="molecule type" value="Genomic_DNA"/>
</dbReference>
<organism evidence="1 2">
    <name type="scientific">Bacillus paranthracis</name>
    <dbReference type="NCBI Taxonomy" id="2026186"/>
    <lineage>
        <taxon>Bacteria</taxon>
        <taxon>Bacillati</taxon>
        <taxon>Bacillota</taxon>
        <taxon>Bacilli</taxon>
        <taxon>Bacillales</taxon>
        <taxon>Bacillaceae</taxon>
        <taxon>Bacillus</taxon>
        <taxon>Bacillus cereus group</taxon>
    </lineage>
</organism>
<dbReference type="Proteomes" id="UP000194422">
    <property type="component" value="Unassembled WGS sequence"/>
</dbReference>
<accession>A0A7D8H5T8</accession>
<name>A0A7D8H5T8_9BACI</name>
<dbReference type="AlphaFoldDB" id="A0A7D8H5T8"/>
<gene>
    <name evidence="1" type="ORF">BACERE00174_01817</name>
</gene>
<evidence type="ECO:0000313" key="1">
    <source>
        <dbReference type="EMBL" id="SMD85508.1"/>
    </source>
</evidence>
<protein>
    <recommendedName>
        <fullName evidence="3">HAD family hydrolase</fullName>
    </recommendedName>
</protein>
<dbReference type="InterPro" id="IPR036412">
    <property type="entry name" value="HAD-like_sf"/>
</dbReference>